<keyword evidence="3" id="KW-0732">Signal</keyword>
<protein>
    <submittedName>
        <fullName evidence="4">Uncharacterized protein</fullName>
    </submittedName>
</protein>
<reference evidence="4 5" key="1">
    <citation type="journal article" date="2019" name="Nat. Ecol. Evol.">
        <title>Megaphylogeny resolves global patterns of mushroom evolution.</title>
        <authorList>
            <person name="Varga T."/>
            <person name="Krizsan K."/>
            <person name="Foldi C."/>
            <person name="Dima B."/>
            <person name="Sanchez-Garcia M."/>
            <person name="Sanchez-Ramirez S."/>
            <person name="Szollosi G.J."/>
            <person name="Szarkandi J.G."/>
            <person name="Papp V."/>
            <person name="Albert L."/>
            <person name="Andreopoulos W."/>
            <person name="Angelini C."/>
            <person name="Antonin V."/>
            <person name="Barry K.W."/>
            <person name="Bougher N.L."/>
            <person name="Buchanan P."/>
            <person name="Buyck B."/>
            <person name="Bense V."/>
            <person name="Catcheside P."/>
            <person name="Chovatia M."/>
            <person name="Cooper J."/>
            <person name="Damon W."/>
            <person name="Desjardin D."/>
            <person name="Finy P."/>
            <person name="Geml J."/>
            <person name="Haridas S."/>
            <person name="Hughes K."/>
            <person name="Justo A."/>
            <person name="Karasinski D."/>
            <person name="Kautmanova I."/>
            <person name="Kiss B."/>
            <person name="Kocsube S."/>
            <person name="Kotiranta H."/>
            <person name="LaButti K.M."/>
            <person name="Lechner B.E."/>
            <person name="Liimatainen K."/>
            <person name="Lipzen A."/>
            <person name="Lukacs Z."/>
            <person name="Mihaltcheva S."/>
            <person name="Morgado L.N."/>
            <person name="Niskanen T."/>
            <person name="Noordeloos M.E."/>
            <person name="Ohm R.A."/>
            <person name="Ortiz-Santana B."/>
            <person name="Ovrebo C."/>
            <person name="Racz N."/>
            <person name="Riley R."/>
            <person name="Savchenko A."/>
            <person name="Shiryaev A."/>
            <person name="Soop K."/>
            <person name="Spirin V."/>
            <person name="Szebenyi C."/>
            <person name="Tomsovsky M."/>
            <person name="Tulloss R.E."/>
            <person name="Uehling J."/>
            <person name="Grigoriev I.V."/>
            <person name="Vagvolgyi C."/>
            <person name="Papp T."/>
            <person name="Martin F.M."/>
            <person name="Miettinen O."/>
            <person name="Hibbett D.S."/>
            <person name="Nagy L.G."/>
        </authorList>
    </citation>
    <scope>NUCLEOTIDE SEQUENCE [LARGE SCALE GENOMIC DNA]</scope>
    <source>
        <strain evidence="4 5">CBS 309.79</strain>
    </source>
</reference>
<evidence type="ECO:0000313" key="5">
    <source>
        <dbReference type="Proteomes" id="UP000305067"/>
    </source>
</evidence>
<feature type="region of interest" description="Disordered" evidence="1">
    <location>
        <begin position="292"/>
        <end position="348"/>
    </location>
</feature>
<dbReference type="STRING" id="1884261.A0A5C3QSE5"/>
<evidence type="ECO:0000256" key="1">
    <source>
        <dbReference type="SAM" id="MobiDB-lite"/>
    </source>
</evidence>
<dbReference type="OrthoDB" id="195231at2759"/>
<evidence type="ECO:0000313" key="4">
    <source>
        <dbReference type="EMBL" id="TFL04883.1"/>
    </source>
</evidence>
<keyword evidence="2" id="KW-0472">Membrane</keyword>
<keyword evidence="2" id="KW-1133">Transmembrane helix</keyword>
<evidence type="ECO:0000256" key="3">
    <source>
        <dbReference type="SAM" id="SignalP"/>
    </source>
</evidence>
<keyword evidence="5" id="KW-1185">Reference proteome</keyword>
<evidence type="ECO:0000256" key="2">
    <source>
        <dbReference type="SAM" id="Phobius"/>
    </source>
</evidence>
<dbReference type="AlphaFoldDB" id="A0A5C3QSE5"/>
<organism evidence="4 5">
    <name type="scientific">Pterulicium gracile</name>
    <dbReference type="NCBI Taxonomy" id="1884261"/>
    <lineage>
        <taxon>Eukaryota</taxon>
        <taxon>Fungi</taxon>
        <taxon>Dikarya</taxon>
        <taxon>Basidiomycota</taxon>
        <taxon>Agaricomycotina</taxon>
        <taxon>Agaricomycetes</taxon>
        <taxon>Agaricomycetidae</taxon>
        <taxon>Agaricales</taxon>
        <taxon>Pleurotineae</taxon>
        <taxon>Pterulaceae</taxon>
        <taxon>Pterulicium</taxon>
    </lineage>
</organism>
<feature type="signal peptide" evidence="3">
    <location>
        <begin position="1"/>
        <end position="17"/>
    </location>
</feature>
<name>A0A5C3QSE5_9AGAR</name>
<feature type="transmembrane region" description="Helical" evidence="2">
    <location>
        <begin position="227"/>
        <end position="251"/>
    </location>
</feature>
<dbReference type="EMBL" id="ML178818">
    <property type="protein sequence ID" value="TFL04883.1"/>
    <property type="molecule type" value="Genomic_DNA"/>
</dbReference>
<gene>
    <name evidence="4" type="ORF">BDV98DRAFT_544148</name>
</gene>
<proteinExistence type="predicted"/>
<sequence length="348" mass="38455">MVHLSLALLLLVPAALSGDVPEGGGCEMSRLRLSEGTYALFTDCNSITYCSGGTCRPKGCRRVDFPFEYTNPDDFPRKCPRGEFCPDEEDRCQPLLPVGSDCQLNRDDECEAPPNFQELADESNRGLNVNGSVCLLNKCMFADASLGTSCVVENTPYIAYSPSGEFINIVSRDNCRLGLYCDATEKVCMAHKPLGRECTGDKECDSWNCSGEGRCGVSTNTPTEVALWVYIVVAIGILGAMFGTLTALFIVHRRQRDVEREKRAQYWREQNAFHQNLMQMREAARASIRSFSGKNSARSTMYGDGPSSDESHTPIMQNTNKGSGLRQYTDGSDYDDGLLIQPDSRGRF</sequence>
<feature type="chain" id="PRO_5022886484" evidence="3">
    <location>
        <begin position="18"/>
        <end position="348"/>
    </location>
</feature>
<dbReference type="Proteomes" id="UP000305067">
    <property type="component" value="Unassembled WGS sequence"/>
</dbReference>
<keyword evidence="2" id="KW-0812">Transmembrane</keyword>
<accession>A0A5C3QSE5</accession>